<keyword evidence="1" id="KW-0732">Signal</keyword>
<keyword evidence="3" id="KW-1185">Reference proteome</keyword>
<dbReference type="PROSITE" id="PS51257">
    <property type="entry name" value="PROKAR_LIPOPROTEIN"/>
    <property type="match status" value="1"/>
</dbReference>
<gene>
    <name evidence="2" type="ORF">M0H32_00675</name>
</gene>
<sequence length="228" mass="25970">MQFKFLLGVLCLALALSGCRALTANEKNFASKIYSGQLNANKIEVYSPGKSSQDTNDKLKSTLAEDYASAKSVESYGLTKSELLERAAVSLRSKPEALVIHNRIYYKTGSYKADFAEGFPTRVNVDDLDLLAHEIMHVWQYQNRERTGFSLLAIAMENIRYRDPYAYTIVPGKRFLSYRFEQQGKMAQDYVRLSYIQPNSAKLKKLRKLLSEEFDLKIFNETLMSQAG</sequence>
<proteinExistence type="predicted"/>
<feature type="signal peptide" evidence="1">
    <location>
        <begin position="1"/>
        <end position="24"/>
    </location>
</feature>
<evidence type="ECO:0000256" key="1">
    <source>
        <dbReference type="SAM" id="SignalP"/>
    </source>
</evidence>
<dbReference type="EMBL" id="JALNMJ010000001">
    <property type="protein sequence ID" value="MCK7610656.1"/>
    <property type="molecule type" value="Genomic_DNA"/>
</dbReference>
<name>A0ABT0GMK7_9HYPH</name>
<feature type="chain" id="PRO_5046310697" description="DUF4157 domain-containing protein" evidence="1">
    <location>
        <begin position="25"/>
        <end position="228"/>
    </location>
</feature>
<dbReference type="Proteomes" id="UP001431221">
    <property type="component" value="Unassembled WGS sequence"/>
</dbReference>
<reference evidence="2" key="1">
    <citation type="submission" date="2022-04" db="EMBL/GenBank/DDBJ databases">
        <title>Roseibium sp. CAU 1639 isolated from mud.</title>
        <authorList>
            <person name="Kim W."/>
        </authorList>
    </citation>
    <scope>NUCLEOTIDE SEQUENCE</scope>
    <source>
        <strain evidence="2">CAU 1639</strain>
    </source>
</reference>
<protein>
    <recommendedName>
        <fullName evidence="4">DUF4157 domain-containing protein</fullName>
    </recommendedName>
</protein>
<dbReference type="RefSeq" id="WP_248149445.1">
    <property type="nucleotide sequence ID" value="NZ_JALNMJ010000001.1"/>
</dbReference>
<evidence type="ECO:0000313" key="3">
    <source>
        <dbReference type="Proteomes" id="UP001431221"/>
    </source>
</evidence>
<evidence type="ECO:0000313" key="2">
    <source>
        <dbReference type="EMBL" id="MCK7610656.1"/>
    </source>
</evidence>
<evidence type="ECO:0008006" key="4">
    <source>
        <dbReference type="Google" id="ProtNLM"/>
    </source>
</evidence>
<comment type="caution">
    <text evidence="2">The sequence shown here is derived from an EMBL/GenBank/DDBJ whole genome shotgun (WGS) entry which is preliminary data.</text>
</comment>
<organism evidence="2 3">
    <name type="scientific">Roseibium sediminicola</name>
    <dbReference type="NCBI Taxonomy" id="2933272"/>
    <lineage>
        <taxon>Bacteria</taxon>
        <taxon>Pseudomonadati</taxon>
        <taxon>Pseudomonadota</taxon>
        <taxon>Alphaproteobacteria</taxon>
        <taxon>Hyphomicrobiales</taxon>
        <taxon>Stappiaceae</taxon>
        <taxon>Roseibium</taxon>
    </lineage>
</organism>
<accession>A0ABT0GMK7</accession>